<dbReference type="KEGG" id="crie:AK829_09635"/>
<dbReference type="EMBL" id="CP012342">
    <property type="protein sequence ID" value="AKV59353.1"/>
    <property type="molecule type" value="Genomic_DNA"/>
</dbReference>
<reference evidence="1" key="1">
    <citation type="submission" date="2015-08" db="EMBL/GenBank/DDBJ databases">
        <authorList>
            <person name="Babu N.S."/>
            <person name="Beckwith C.J."/>
            <person name="Beseler K.G."/>
            <person name="Brison A."/>
            <person name="Carone J.V."/>
            <person name="Caskin T.P."/>
            <person name="Diamond M."/>
            <person name="Durham M.E."/>
            <person name="Foxe J.M."/>
            <person name="Go M."/>
            <person name="Henderson B.A."/>
            <person name="Jones I.B."/>
            <person name="McGettigan J.A."/>
            <person name="Micheletti S.J."/>
            <person name="Nasrallah M.E."/>
            <person name="Ortiz D."/>
            <person name="Piller C.R."/>
            <person name="Privatt S.R."/>
            <person name="Schneider S.L."/>
            <person name="Sharp S."/>
            <person name="Smith T.C."/>
            <person name="Stanton J.D."/>
            <person name="Ullery H.E."/>
            <person name="Wilson R.J."/>
            <person name="Serrano M.G."/>
            <person name="Buck G."/>
            <person name="Lee V."/>
            <person name="Wang Y."/>
            <person name="Carvalho R."/>
            <person name="Voegtly L."/>
            <person name="Shi R."/>
            <person name="Duckworth R."/>
            <person name="Johnson A."/>
            <person name="Loviza R."/>
            <person name="Walstead R."/>
            <person name="Shah Z."/>
            <person name="Kiflezghi M."/>
            <person name="Wade K."/>
            <person name="Ball S.L."/>
            <person name="Bradley K.W."/>
            <person name="Asai D.J."/>
            <person name="Bowman C.A."/>
            <person name="Russell D.A."/>
            <person name="Pope W.H."/>
            <person name="Jacobs-Sera D."/>
            <person name="Hendrix R.W."/>
            <person name="Hatfull G.F."/>
        </authorList>
    </citation>
    <scope>NUCLEOTIDE SEQUENCE [LARGE SCALE GENOMIC DNA]</scope>
    <source>
        <strain evidence="1">PUDD_83A45</strain>
    </source>
</reference>
<dbReference type="PATRIC" id="fig|156976.3.peg.1935"/>
<evidence type="ECO:0008006" key="3">
    <source>
        <dbReference type="Google" id="ProtNLM"/>
    </source>
</evidence>
<evidence type="ECO:0000313" key="2">
    <source>
        <dbReference type="Proteomes" id="UP000060016"/>
    </source>
</evidence>
<gene>
    <name evidence="1" type="ORF">AK829_09635</name>
</gene>
<sequence>MGDWKKELRGQLTDIRVHRTLPRETHEALQRGRLQTLSTSHAIDAVAYLSLPVNQQHWLRAYCVGLSMRNAVITGRASAYLNDMWVANTPLHEVQVVLKSVPPRPSWPAGVRYIQTTTRDIVRGDHMSTTSPFQTFLHIARFDGFPHALTTADWLVQYGGFSVASLQREVAMSPRVPGIGVAACAAAHASTRSESAPEAFMRGLLIHAGYTDLEVNPVVTDKRYRVDLLHRHRLAVEMDGLVKMDGATYGPTDQAFRKEKFRQDYITNHGIDFLRVAPWLVEREPERFLAMFNAAVTRIFGPDAVP</sequence>
<evidence type="ECO:0000313" key="1">
    <source>
        <dbReference type="EMBL" id="AKV59353.1"/>
    </source>
</evidence>
<dbReference type="RefSeq" id="WP_052205641.1">
    <property type="nucleotide sequence ID" value="NZ_CP012342.1"/>
</dbReference>
<name>A0A0K1RD88_9CORY</name>
<dbReference type="AlphaFoldDB" id="A0A0K1RD88"/>
<accession>A0A0K1RD88</accession>
<protein>
    <recommendedName>
        <fullName evidence="3">DUF559 domain-containing protein</fullName>
    </recommendedName>
</protein>
<proteinExistence type="predicted"/>
<dbReference type="Proteomes" id="UP000060016">
    <property type="component" value="Chromosome"/>
</dbReference>
<organism evidence="1 2">
    <name type="scientific">Corynebacterium riegelii</name>
    <dbReference type="NCBI Taxonomy" id="156976"/>
    <lineage>
        <taxon>Bacteria</taxon>
        <taxon>Bacillati</taxon>
        <taxon>Actinomycetota</taxon>
        <taxon>Actinomycetes</taxon>
        <taxon>Mycobacteriales</taxon>
        <taxon>Corynebacteriaceae</taxon>
        <taxon>Corynebacterium</taxon>
    </lineage>
</organism>
<keyword evidence="2" id="KW-1185">Reference proteome</keyword>